<accession>A0A8J4BFH9</accession>
<proteinExistence type="predicted"/>
<dbReference type="EMBL" id="BNCO01000038">
    <property type="protein sequence ID" value="GIL60204.1"/>
    <property type="molecule type" value="Genomic_DNA"/>
</dbReference>
<feature type="compositionally biased region" description="Low complexity" evidence="1">
    <location>
        <begin position="7"/>
        <end position="17"/>
    </location>
</feature>
<gene>
    <name evidence="2" type="ORF">Vafri_14813</name>
</gene>
<evidence type="ECO:0000313" key="3">
    <source>
        <dbReference type="Proteomes" id="UP000747399"/>
    </source>
</evidence>
<name>A0A8J4BFH9_9CHLO</name>
<protein>
    <submittedName>
        <fullName evidence="2">Uncharacterized protein</fullName>
    </submittedName>
</protein>
<feature type="region of interest" description="Disordered" evidence="1">
    <location>
        <begin position="1"/>
        <end position="40"/>
    </location>
</feature>
<dbReference type="Proteomes" id="UP000747399">
    <property type="component" value="Unassembled WGS sequence"/>
</dbReference>
<comment type="caution">
    <text evidence="2">The sequence shown here is derived from an EMBL/GenBank/DDBJ whole genome shotgun (WGS) entry which is preliminary data.</text>
</comment>
<evidence type="ECO:0000256" key="1">
    <source>
        <dbReference type="SAM" id="MobiDB-lite"/>
    </source>
</evidence>
<evidence type="ECO:0000313" key="2">
    <source>
        <dbReference type="EMBL" id="GIL60204.1"/>
    </source>
</evidence>
<organism evidence="2 3">
    <name type="scientific">Volvox africanus</name>
    <dbReference type="NCBI Taxonomy" id="51714"/>
    <lineage>
        <taxon>Eukaryota</taxon>
        <taxon>Viridiplantae</taxon>
        <taxon>Chlorophyta</taxon>
        <taxon>core chlorophytes</taxon>
        <taxon>Chlorophyceae</taxon>
        <taxon>CS clade</taxon>
        <taxon>Chlamydomonadales</taxon>
        <taxon>Volvocaceae</taxon>
        <taxon>Volvox</taxon>
    </lineage>
</organism>
<keyword evidence="3" id="KW-1185">Reference proteome</keyword>
<dbReference type="AlphaFoldDB" id="A0A8J4BFH9"/>
<reference evidence="2" key="1">
    <citation type="journal article" date="2021" name="Proc. Natl. Acad. Sci. U.S.A.">
        <title>Three genomes in the algal genus Volvox reveal the fate of a haploid sex-determining region after a transition to homothallism.</title>
        <authorList>
            <person name="Yamamoto K."/>
            <person name="Hamaji T."/>
            <person name="Kawai-Toyooka H."/>
            <person name="Matsuzaki R."/>
            <person name="Takahashi F."/>
            <person name="Nishimura Y."/>
            <person name="Kawachi M."/>
            <person name="Noguchi H."/>
            <person name="Minakuchi Y."/>
            <person name="Umen J.G."/>
            <person name="Toyoda A."/>
            <person name="Nozaki H."/>
        </authorList>
    </citation>
    <scope>NUCLEOTIDE SEQUENCE</scope>
    <source>
        <strain evidence="2">NIES-3780</strain>
    </source>
</reference>
<sequence>MPTSSVMPGMPGTTGTTKLQQPQREIYDRREPTPPPPYSDTEMLHITATPSRWWGSILVPSLLLTLQMLLRSLRNPMGLSGSRRHPEHLTLAPARMPGIISPYQLQSSLYCQTNYTSYTAAYLVLRIFLGRFRITPQNENRSRH</sequence>